<dbReference type="Proteomes" id="UP000016646">
    <property type="component" value="Unassembled WGS sequence"/>
</dbReference>
<dbReference type="eggNOG" id="COG2503">
    <property type="taxonomic scope" value="Bacteria"/>
</dbReference>
<dbReference type="OrthoDB" id="395856at2"/>
<keyword evidence="5" id="KW-1185">Reference proteome</keyword>
<accession>U1FMK5</accession>
<dbReference type="InterPro" id="IPR036412">
    <property type="entry name" value="HAD-like_sf"/>
</dbReference>
<gene>
    <name evidence="3" type="ORF">HMPREF0860_0170</name>
    <name evidence="2" type="ORF">HMPREF1325_0692</name>
</gene>
<dbReference type="PATRIC" id="fig|1125725.3.peg.1356"/>
<dbReference type="InterPro" id="IPR005519">
    <property type="entry name" value="Acid_phosphat_B-like"/>
</dbReference>
<dbReference type="InterPro" id="IPR023214">
    <property type="entry name" value="HAD_sf"/>
</dbReference>
<proteinExistence type="predicted"/>
<dbReference type="PANTHER" id="PTHR31284">
    <property type="entry name" value="ACID PHOSPHATASE-LIKE PROTEIN"/>
    <property type="match status" value="1"/>
</dbReference>
<keyword evidence="1" id="KW-0732">Signal</keyword>
<evidence type="ECO:0000313" key="4">
    <source>
        <dbReference type="Proteomes" id="UP000016412"/>
    </source>
</evidence>
<dbReference type="PIRSF" id="PIRSF019271">
    <property type="entry name" value="Acid_Ptase_C"/>
    <property type="match status" value="1"/>
</dbReference>
<dbReference type="Gene3D" id="3.40.50.1000">
    <property type="entry name" value="HAD superfamily/HAD-like"/>
    <property type="match status" value="1"/>
</dbReference>
<dbReference type="EMBL" id="AVQI01000050">
    <property type="protein sequence ID" value="ERK02612.1"/>
    <property type="molecule type" value="Genomic_DNA"/>
</dbReference>
<dbReference type="Proteomes" id="UP000016412">
    <property type="component" value="Unassembled WGS sequence"/>
</dbReference>
<comment type="caution">
    <text evidence="2">The sequence shown here is derived from an EMBL/GenBank/DDBJ whole genome shotgun (WGS) entry which is preliminary data.</text>
</comment>
<sequence length="285" mass="31462">MKRITKSISEIFIGAIFFALCTTALGAAEKPKQAAAAKNEADEVLLAEQGMQAFNWMQQSGEYRALAYQAFNAAKAAFDAAAPANGMKKAVVVDLDETMIDNSAEGASRLLEHKGFDPASWTTWCKAEQARAIPGAVEFANYVNSHGGKMFYVSNRTAGAEYQPTVNNLKALGFTGVDETSMLLKDKESKKTGRFEQVEKAGYEIVVFIGDNLDDFAFTGETYHQLNDVRRAAVDKYKADFGIKYIVLPNPLYGNWEGGLNVDYYKTDAAGKLKIRRDNLKVWKK</sequence>
<evidence type="ECO:0000313" key="5">
    <source>
        <dbReference type="Proteomes" id="UP000016646"/>
    </source>
</evidence>
<protein>
    <submittedName>
        <fullName evidence="2">5'-nucleotidase, lipoprotein, e(P4) family</fullName>
    </submittedName>
</protein>
<dbReference type="SFLD" id="SFLDS00003">
    <property type="entry name" value="Haloacid_Dehalogenase"/>
    <property type="match status" value="1"/>
</dbReference>
<evidence type="ECO:0000256" key="1">
    <source>
        <dbReference type="ARBA" id="ARBA00022729"/>
    </source>
</evidence>
<keyword evidence="2" id="KW-0449">Lipoprotein</keyword>
<dbReference type="InterPro" id="IPR006423">
    <property type="entry name" value="Lipo_e_P4"/>
</dbReference>
<dbReference type="GO" id="GO:0009279">
    <property type="term" value="C:cell outer membrane"/>
    <property type="evidence" value="ECO:0007669"/>
    <property type="project" value="InterPro"/>
</dbReference>
<reference evidence="4 5" key="1">
    <citation type="submission" date="2013-08" db="EMBL/GenBank/DDBJ databases">
        <authorList>
            <person name="Durkin A.S."/>
            <person name="Haft D.R."/>
            <person name="McCorrison J."/>
            <person name="Torralba M."/>
            <person name="Gillis M."/>
            <person name="Haft D.H."/>
            <person name="Methe B."/>
            <person name="Sutton G."/>
            <person name="Nelson K.E."/>
        </authorList>
    </citation>
    <scope>NUCLEOTIDE SEQUENCE [LARGE SCALE GENOMIC DNA]</scope>
    <source>
        <strain evidence="3 5">ATCC 35536</strain>
        <strain evidence="2 4">VPI DR56BR1116</strain>
    </source>
</reference>
<dbReference type="Pfam" id="PF03767">
    <property type="entry name" value="Acid_phosphat_B"/>
    <property type="match status" value="1"/>
</dbReference>
<dbReference type="PANTHER" id="PTHR31284:SF10">
    <property type="entry name" value="ACID PHOSPHATASE-LIKE PROTEIN"/>
    <property type="match status" value="1"/>
</dbReference>
<dbReference type="SUPFAM" id="SSF56784">
    <property type="entry name" value="HAD-like"/>
    <property type="match status" value="1"/>
</dbReference>
<dbReference type="RefSeq" id="WP_021330381.1">
    <property type="nucleotide sequence ID" value="NZ_AUZJ01000035.1"/>
</dbReference>
<dbReference type="SFLD" id="SFLDG01125">
    <property type="entry name" value="C1.1:_Acid_Phosphatase_Like"/>
    <property type="match status" value="1"/>
</dbReference>
<dbReference type="NCBIfam" id="TIGR01533">
    <property type="entry name" value="lipo_e_P4"/>
    <property type="match status" value="1"/>
</dbReference>
<dbReference type="EMBL" id="AUZJ01000035">
    <property type="protein sequence ID" value="ERF60661.1"/>
    <property type="molecule type" value="Genomic_DNA"/>
</dbReference>
<dbReference type="AlphaFoldDB" id="U1FMK5"/>
<evidence type="ECO:0000313" key="2">
    <source>
        <dbReference type="EMBL" id="ERF60661.1"/>
    </source>
</evidence>
<name>U1FMK5_TRESO</name>
<organism evidence="2 4">
    <name type="scientific">Treponema socranskii subsp. socranskii VPI DR56BR1116 = ATCC 35536</name>
    <dbReference type="NCBI Taxonomy" id="1125725"/>
    <lineage>
        <taxon>Bacteria</taxon>
        <taxon>Pseudomonadati</taxon>
        <taxon>Spirochaetota</taxon>
        <taxon>Spirochaetia</taxon>
        <taxon>Spirochaetales</taxon>
        <taxon>Treponemataceae</taxon>
        <taxon>Treponema</taxon>
    </lineage>
</organism>
<evidence type="ECO:0000313" key="3">
    <source>
        <dbReference type="EMBL" id="ERK02612.1"/>
    </source>
</evidence>